<protein>
    <submittedName>
        <fullName evidence="2">Uncharacterized protein</fullName>
    </submittedName>
</protein>
<proteinExistence type="predicted"/>
<dbReference type="AlphaFoldDB" id="A0A970B549"/>
<keyword evidence="1" id="KW-1133">Transmembrane helix</keyword>
<keyword evidence="1" id="KW-0472">Membrane</keyword>
<keyword evidence="1" id="KW-0812">Transmembrane</keyword>
<evidence type="ECO:0000256" key="1">
    <source>
        <dbReference type="SAM" id="Phobius"/>
    </source>
</evidence>
<dbReference type="EMBL" id="JAAVXB010000001">
    <property type="protein sequence ID" value="NKF21170.1"/>
    <property type="molecule type" value="Genomic_DNA"/>
</dbReference>
<keyword evidence="3" id="KW-1185">Reference proteome</keyword>
<evidence type="ECO:0000313" key="3">
    <source>
        <dbReference type="Proteomes" id="UP000653472"/>
    </source>
</evidence>
<comment type="caution">
    <text evidence="2">The sequence shown here is derived from an EMBL/GenBank/DDBJ whole genome shotgun (WGS) entry which is preliminary data.</text>
</comment>
<dbReference type="Pfam" id="PF07963">
    <property type="entry name" value="N_methyl"/>
    <property type="match status" value="1"/>
</dbReference>
<name>A0A970B549_9GAMM</name>
<dbReference type="Proteomes" id="UP000653472">
    <property type="component" value="Unassembled WGS sequence"/>
</dbReference>
<sequence length="229" mass="22966">MTAERRRPCARQQRGVTLISLMVGMVISLLGLVAMLSLYKNLIRQSIISAQRASSDGQISAGLLAEQIDLQGAGYGIGSGSAGAASGTDFVVLSGASLNDDGQLSGTLQTLASGGSAIGNAVVWGSKDDLTTYSCQAALAVDGGLLMLKGSDCNSAASWSSVSWTQSAQLVADDMLGDQSSSFTASVGTCSPFGKAGTTATAVIVRLTAVSAVSGLSSSATLCLSNLPS</sequence>
<accession>A0A970B549</accession>
<dbReference type="InterPro" id="IPR012902">
    <property type="entry name" value="N_methyl_site"/>
</dbReference>
<feature type="transmembrane region" description="Helical" evidence="1">
    <location>
        <begin position="15"/>
        <end position="39"/>
    </location>
</feature>
<dbReference type="RefSeq" id="WP_168146405.1">
    <property type="nucleotide sequence ID" value="NZ_JAAVXB010000001.1"/>
</dbReference>
<evidence type="ECO:0000313" key="2">
    <source>
        <dbReference type="EMBL" id="NKF21170.1"/>
    </source>
</evidence>
<organism evidence="2 3">
    <name type="scientific">Solimonas marina</name>
    <dbReference type="NCBI Taxonomy" id="2714601"/>
    <lineage>
        <taxon>Bacteria</taxon>
        <taxon>Pseudomonadati</taxon>
        <taxon>Pseudomonadota</taxon>
        <taxon>Gammaproteobacteria</taxon>
        <taxon>Nevskiales</taxon>
        <taxon>Nevskiaceae</taxon>
        <taxon>Solimonas</taxon>
    </lineage>
</organism>
<reference evidence="2" key="1">
    <citation type="submission" date="2020-03" db="EMBL/GenBank/DDBJ databases">
        <title>Solimonas marina sp. nov., isolated from deep seawater of the Pacific Ocean.</title>
        <authorList>
            <person name="Liu X."/>
            <person name="Lai Q."/>
            <person name="Sun F."/>
            <person name="Gai Y."/>
            <person name="Li G."/>
            <person name="Shao Z."/>
        </authorList>
    </citation>
    <scope>NUCLEOTIDE SEQUENCE</scope>
    <source>
        <strain evidence="2">C16B3</strain>
    </source>
</reference>
<gene>
    <name evidence="2" type="ORF">G7Y82_02495</name>
</gene>